<evidence type="ECO:0000313" key="1">
    <source>
        <dbReference type="EMBL" id="SHI43985.1"/>
    </source>
</evidence>
<evidence type="ECO:0000313" key="2">
    <source>
        <dbReference type="Proteomes" id="UP000184040"/>
    </source>
</evidence>
<proteinExistence type="predicted"/>
<dbReference type="InterPro" id="IPR014347">
    <property type="entry name" value="Tautomerase/MIF_sf"/>
</dbReference>
<keyword evidence="2" id="KW-1185">Reference proteome</keyword>
<dbReference type="Gene3D" id="3.30.429.10">
    <property type="entry name" value="Macrophage Migration Inhibitory Factor"/>
    <property type="match status" value="1"/>
</dbReference>
<accession>A0A1M6B5J9</accession>
<dbReference type="STRING" id="313368.SAMN04488012_101366"/>
<protein>
    <submittedName>
        <fullName evidence="1">4-oxalocrotonate tautomerase</fullName>
    </submittedName>
</protein>
<dbReference type="Proteomes" id="UP000184040">
    <property type="component" value="Unassembled WGS sequence"/>
</dbReference>
<reference evidence="1 2" key="1">
    <citation type="submission" date="2016-11" db="EMBL/GenBank/DDBJ databases">
        <authorList>
            <person name="Jaros S."/>
            <person name="Januszkiewicz K."/>
            <person name="Wedrychowicz H."/>
        </authorList>
    </citation>
    <scope>NUCLEOTIDE SEQUENCE [LARGE SCALE GENOMIC DNA]</scope>
    <source>
        <strain evidence="1 2">DSM 26892</strain>
    </source>
</reference>
<dbReference type="EMBL" id="FQZA01000001">
    <property type="protein sequence ID" value="SHI43985.1"/>
    <property type="molecule type" value="Genomic_DNA"/>
</dbReference>
<dbReference type="SUPFAM" id="SSF55331">
    <property type="entry name" value="Tautomerase/MIF"/>
    <property type="match status" value="1"/>
</dbReference>
<dbReference type="RefSeq" id="WP_073126032.1">
    <property type="nucleotide sequence ID" value="NZ_FQZA01000001.1"/>
</dbReference>
<dbReference type="AlphaFoldDB" id="A0A1M6B5J9"/>
<organism evidence="1 2">
    <name type="scientific">Palleronia salina</name>
    <dbReference type="NCBI Taxonomy" id="313368"/>
    <lineage>
        <taxon>Bacteria</taxon>
        <taxon>Pseudomonadati</taxon>
        <taxon>Pseudomonadota</taxon>
        <taxon>Alphaproteobacteria</taxon>
        <taxon>Rhodobacterales</taxon>
        <taxon>Roseobacteraceae</taxon>
        <taxon>Palleronia</taxon>
    </lineage>
</organism>
<sequence>MPLIDIQVMEGVFDAAEKEAMIAEVVAGFGPVAGAAMADATSVRIHEVGTGAWGGTKGVWTTERALALKAEG</sequence>
<name>A0A1M6B5J9_9RHOB</name>
<gene>
    <name evidence="1" type="ORF">SAMN04488012_101366</name>
</gene>